<name>A0A917MCZ6_9SPHI</name>
<dbReference type="GO" id="GO:0005829">
    <property type="term" value="C:cytosol"/>
    <property type="evidence" value="ECO:0007669"/>
    <property type="project" value="TreeGrafter"/>
</dbReference>
<protein>
    <submittedName>
        <fullName evidence="6">Transcriptional regulator</fullName>
    </submittedName>
</protein>
<keyword evidence="7" id="KW-1185">Reference proteome</keyword>
<evidence type="ECO:0000256" key="4">
    <source>
        <dbReference type="ARBA" id="ARBA00023163"/>
    </source>
</evidence>
<dbReference type="InterPro" id="IPR036388">
    <property type="entry name" value="WH-like_DNA-bd_sf"/>
</dbReference>
<dbReference type="PRINTS" id="PR00039">
    <property type="entry name" value="HTHLYSR"/>
</dbReference>
<evidence type="ECO:0000256" key="1">
    <source>
        <dbReference type="ARBA" id="ARBA00009437"/>
    </source>
</evidence>
<dbReference type="AlphaFoldDB" id="A0A917MCZ6"/>
<keyword evidence="3" id="KW-0238">DNA-binding</keyword>
<reference evidence="6" key="1">
    <citation type="journal article" date="2014" name="Int. J. Syst. Evol. Microbiol.">
        <title>Complete genome sequence of Corynebacterium casei LMG S-19264T (=DSM 44701T), isolated from a smear-ripened cheese.</title>
        <authorList>
            <consortium name="US DOE Joint Genome Institute (JGI-PGF)"/>
            <person name="Walter F."/>
            <person name="Albersmeier A."/>
            <person name="Kalinowski J."/>
            <person name="Ruckert C."/>
        </authorList>
    </citation>
    <scope>NUCLEOTIDE SEQUENCE</scope>
    <source>
        <strain evidence="6">CGMCC 1.12195</strain>
    </source>
</reference>
<dbReference type="GO" id="GO:0003700">
    <property type="term" value="F:DNA-binding transcription factor activity"/>
    <property type="evidence" value="ECO:0007669"/>
    <property type="project" value="InterPro"/>
</dbReference>
<keyword evidence="2" id="KW-0805">Transcription regulation</keyword>
<dbReference type="PANTHER" id="PTHR30419">
    <property type="entry name" value="HTH-TYPE TRANSCRIPTIONAL REGULATOR YBHD"/>
    <property type="match status" value="1"/>
</dbReference>
<dbReference type="InterPro" id="IPR036390">
    <property type="entry name" value="WH_DNA-bd_sf"/>
</dbReference>
<reference evidence="6" key="2">
    <citation type="submission" date="2020-09" db="EMBL/GenBank/DDBJ databases">
        <authorList>
            <person name="Sun Q."/>
            <person name="Zhou Y."/>
        </authorList>
    </citation>
    <scope>NUCLEOTIDE SEQUENCE</scope>
    <source>
        <strain evidence="6">CGMCC 1.12195</strain>
    </source>
</reference>
<dbReference type="PROSITE" id="PS50931">
    <property type="entry name" value="HTH_LYSR"/>
    <property type="match status" value="1"/>
</dbReference>
<evidence type="ECO:0000259" key="5">
    <source>
        <dbReference type="PROSITE" id="PS50931"/>
    </source>
</evidence>
<dbReference type="InterPro" id="IPR050950">
    <property type="entry name" value="HTH-type_LysR_regulators"/>
</dbReference>
<sequence length="326" mass="37236">MASFLYLCITFIDIMTLVQLEYIIAVDTYRSFVAAAEKCFVTQPTLSMQIQKLEESIGARIFNRSRQPIVPTEVGVEIIKQARIVLTESRKINELVQLENGELEGELRIGVIPTIAPYLLPRVLGSFMQKFPKLQLQIWEYTTDKIVSELKVGLLDCGVLSTPVYDQALIERPLFYEPFVAYISPQSKLVEKREVTSDDILSDKLWLLTEGHCMRGQVLNICQRKRSMDPHGTFEYNTGSVETLKRMVDSNSGSTILPELSIEDFDEDRLARVRYFKAPEPVREISLVTTHNFLKKLAIEVLEKEIIASVPKKLRSKKKKDVVGFE</sequence>
<dbReference type="Pfam" id="PF00126">
    <property type="entry name" value="HTH_1"/>
    <property type="match status" value="1"/>
</dbReference>
<gene>
    <name evidence="6" type="ORF">GCM10007415_32040</name>
</gene>
<dbReference type="GO" id="GO:0003677">
    <property type="term" value="F:DNA binding"/>
    <property type="evidence" value="ECO:0007669"/>
    <property type="project" value="UniProtKB-KW"/>
</dbReference>
<evidence type="ECO:0000256" key="2">
    <source>
        <dbReference type="ARBA" id="ARBA00023015"/>
    </source>
</evidence>
<dbReference type="Pfam" id="PF03466">
    <property type="entry name" value="LysR_substrate"/>
    <property type="match status" value="1"/>
</dbReference>
<proteinExistence type="inferred from homology"/>
<evidence type="ECO:0000313" key="7">
    <source>
        <dbReference type="Proteomes" id="UP000660862"/>
    </source>
</evidence>
<dbReference type="Gene3D" id="1.10.10.10">
    <property type="entry name" value="Winged helix-like DNA-binding domain superfamily/Winged helix DNA-binding domain"/>
    <property type="match status" value="1"/>
</dbReference>
<dbReference type="SUPFAM" id="SSF46785">
    <property type="entry name" value="Winged helix' DNA-binding domain"/>
    <property type="match status" value="1"/>
</dbReference>
<dbReference type="Gene3D" id="3.40.190.10">
    <property type="entry name" value="Periplasmic binding protein-like II"/>
    <property type="match status" value="2"/>
</dbReference>
<organism evidence="6 7">
    <name type="scientific">Parapedobacter pyrenivorans</name>
    <dbReference type="NCBI Taxonomy" id="1305674"/>
    <lineage>
        <taxon>Bacteria</taxon>
        <taxon>Pseudomonadati</taxon>
        <taxon>Bacteroidota</taxon>
        <taxon>Sphingobacteriia</taxon>
        <taxon>Sphingobacteriales</taxon>
        <taxon>Sphingobacteriaceae</taxon>
        <taxon>Parapedobacter</taxon>
    </lineage>
</organism>
<dbReference type="EMBL" id="BMER01000003">
    <property type="protein sequence ID" value="GGG94534.1"/>
    <property type="molecule type" value="Genomic_DNA"/>
</dbReference>
<dbReference type="Proteomes" id="UP000660862">
    <property type="component" value="Unassembled WGS sequence"/>
</dbReference>
<evidence type="ECO:0000313" key="6">
    <source>
        <dbReference type="EMBL" id="GGG94534.1"/>
    </source>
</evidence>
<evidence type="ECO:0000256" key="3">
    <source>
        <dbReference type="ARBA" id="ARBA00023125"/>
    </source>
</evidence>
<dbReference type="SUPFAM" id="SSF53850">
    <property type="entry name" value="Periplasmic binding protein-like II"/>
    <property type="match status" value="1"/>
</dbReference>
<accession>A0A917MCZ6</accession>
<comment type="similarity">
    <text evidence="1">Belongs to the LysR transcriptional regulatory family.</text>
</comment>
<feature type="domain" description="HTH lysR-type" evidence="5">
    <location>
        <begin position="15"/>
        <end position="72"/>
    </location>
</feature>
<dbReference type="CDD" id="cd08411">
    <property type="entry name" value="PBP2_OxyR"/>
    <property type="match status" value="1"/>
</dbReference>
<dbReference type="InterPro" id="IPR000847">
    <property type="entry name" value="LysR_HTH_N"/>
</dbReference>
<dbReference type="FunFam" id="1.10.10.10:FF:000001">
    <property type="entry name" value="LysR family transcriptional regulator"/>
    <property type="match status" value="1"/>
</dbReference>
<dbReference type="InterPro" id="IPR005119">
    <property type="entry name" value="LysR_subst-bd"/>
</dbReference>
<comment type="caution">
    <text evidence="6">The sequence shown here is derived from an EMBL/GenBank/DDBJ whole genome shotgun (WGS) entry which is preliminary data.</text>
</comment>
<keyword evidence="4" id="KW-0804">Transcription</keyword>
<dbReference type="PANTHER" id="PTHR30419:SF29">
    <property type="entry name" value="LYSR-FAMILY TRANSCRIPTIONAL REGULATOR"/>
    <property type="match status" value="1"/>
</dbReference>